<dbReference type="Pfam" id="PF06477">
    <property type="entry name" value="DUF1091"/>
    <property type="match status" value="1"/>
</dbReference>
<reference evidence="1" key="2">
    <citation type="submission" date="2020-05" db="UniProtKB">
        <authorList>
            <consortium name="EnsemblMetazoa"/>
        </authorList>
    </citation>
    <scope>IDENTIFICATION</scope>
    <source>
        <strain evidence="1">A-37</strain>
    </source>
</reference>
<dbReference type="VEuPathDB" id="VectorBase:ACUA015722"/>
<sequence length="153" mass="17728">MHCIDTPYKKSHLIVCEMIKFDNSTVGLNISIAIPIVLNYFELTAKLFYKYTSYRPFMIDWTVELCKAVRSTNLNPSTALVMRVIEETMPEFYYPCPHGNRTYTLIWTFHPAHIPSTLPSGDYRLDIYFRDATRTTLFAIQNFGSVRKQGIIG</sequence>
<dbReference type="PANTHER" id="PTHR20898">
    <property type="entry name" value="DAEDALUS ON 3-RELATED-RELATED"/>
    <property type="match status" value="1"/>
</dbReference>
<dbReference type="EnsemblMetazoa" id="ACUA015722-RA">
    <property type="protein sequence ID" value="ACUA015722-PA"/>
    <property type="gene ID" value="ACUA015722"/>
</dbReference>
<proteinExistence type="predicted"/>
<protein>
    <submittedName>
        <fullName evidence="1">Uncharacterized protein</fullName>
    </submittedName>
</protein>
<dbReference type="InterPro" id="IPR010512">
    <property type="entry name" value="DUF1091"/>
</dbReference>
<organism evidence="1 2">
    <name type="scientific">Anopheles culicifacies</name>
    <dbReference type="NCBI Taxonomy" id="139723"/>
    <lineage>
        <taxon>Eukaryota</taxon>
        <taxon>Metazoa</taxon>
        <taxon>Ecdysozoa</taxon>
        <taxon>Arthropoda</taxon>
        <taxon>Hexapoda</taxon>
        <taxon>Insecta</taxon>
        <taxon>Pterygota</taxon>
        <taxon>Neoptera</taxon>
        <taxon>Endopterygota</taxon>
        <taxon>Diptera</taxon>
        <taxon>Nematocera</taxon>
        <taxon>Culicoidea</taxon>
        <taxon>Culicidae</taxon>
        <taxon>Anophelinae</taxon>
        <taxon>Anopheles</taxon>
        <taxon>culicifacies species complex</taxon>
    </lineage>
</organism>
<reference evidence="2" key="1">
    <citation type="submission" date="2013-09" db="EMBL/GenBank/DDBJ databases">
        <title>The Genome Sequence of Anopheles culicifacies species A.</title>
        <authorList>
            <consortium name="The Broad Institute Genomics Platform"/>
            <person name="Neafsey D.E."/>
            <person name="Besansky N."/>
            <person name="Howell P."/>
            <person name="Walton C."/>
            <person name="Young S.K."/>
            <person name="Zeng Q."/>
            <person name="Gargeya S."/>
            <person name="Fitzgerald M."/>
            <person name="Haas B."/>
            <person name="Abouelleil A."/>
            <person name="Allen A.W."/>
            <person name="Alvarado L."/>
            <person name="Arachchi H.M."/>
            <person name="Berlin A.M."/>
            <person name="Chapman S.B."/>
            <person name="Gainer-Dewar J."/>
            <person name="Goldberg J."/>
            <person name="Griggs A."/>
            <person name="Gujja S."/>
            <person name="Hansen M."/>
            <person name="Howarth C."/>
            <person name="Imamovic A."/>
            <person name="Ireland A."/>
            <person name="Larimer J."/>
            <person name="McCowan C."/>
            <person name="Murphy C."/>
            <person name="Pearson M."/>
            <person name="Poon T.W."/>
            <person name="Priest M."/>
            <person name="Roberts A."/>
            <person name="Saif S."/>
            <person name="Shea T."/>
            <person name="Sisk P."/>
            <person name="Sykes S."/>
            <person name="Wortman J."/>
            <person name="Nusbaum C."/>
            <person name="Birren B."/>
        </authorList>
    </citation>
    <scope>NUCLEOTIDE SEQUENCE [LARGE SCALE GENOMIC DNA]</scope>
    <source>
        <strain evidence="2">A-37</strain>
    </source>
</reference>
<evidence type="ECO:0000313" key="1">
    <source>
        <dbReference type="EnsemblMetazoa" id="ACUA015722-PA"/>
    </source>
</evidence>
<dbReference type="Proteomes" id="UP000075883">
    <property type="component" value="Unassembled WGS sequence"/>
</dbReference>
<keyword evidence="2" id="KW-1185">Reference proteome</keyword>
<evidence type="ECO:0000313" key="2">
    <source>
        <dbReference type="Proteomes" id="UP000075883"/>
    </source>
</evidence>
<name>A0A182MDN7_9DIPT</name>
<accession>A0A182MDN7</accession>
<dbReference type="PANTHER" id="PTHR20898:SF0">
    <property type="entry name" value="DAEDALUS ON 3-RELATED"/>
    <property type="match status" value="1"/>
</dbReference>
<dbReference type="AlphaFoldDB" id="A0A182MDN7"/>
<dbReference type="EMBL" id="AXCM01002117">
    <property type="status" value="NOT_ANNOTATED_CDS"/>
    <property type="molecule type" value="Genomic_DNA"/>
</dbReference>